<dbReference type="InterPro" id="IPR050177">
    <property type="entry name" value="Lipid_A_modif_metabolic_enz"/>
</dbReference>
<dbReference type="Proteomes" id="UP001596447">
    <property type="component" value="Unassembled WGS sequence"/>
</dbReference>
<evidence type="ECO:0000313" key="2">
    <source>
        <dbReference type="EMBL" id="MFC7199792.1"/>
    </source>
</evidence>
<accession>A0ABD5Z3L8</accession>
<dbReference type="SUPFAM" id="SSF51735">
    <property type="entry name" value="NAD(P)-binding Rossmann-fold domains"/>
    <property type="match status" value="1"/>
</dbReference>
<evidence type="ECO:0000313" key="3">
    <source>
        <dbReference type="Proteomes" id="UP001596447"/>
    </source>
</evidence>
<dbReference type="CDD" id="cd08946">
    <property type="entry name" value="SDR_e"/>
    <property type="match status" value="1"/>
</dbReference>
<dbReference type="EMBL" id="JBHTAR010000011">
    <property type="protein sequence ID" value="MFC7199792.1"/>
    <property type="molecule type" value="Genomic_DNA"/>
</dbReference>
<name>A0ABD5Z3L8_9EURY</name>
<dbReference type="PANTHER" id="PTHR43245:SF55">
    <property type="entry name" value="NAD(P)-BINDING DOMAIN-CONTAINING PROTEIN"/>
    <property type="match status" value="1"/>
</dbReference>
<dbReference type="InterPro" id="IPR036291">
    <property type="entry name" value="NAD(P)-bd_dom_sf"/>
</dbReference>
<dbReference type="RefSeq" id="WP_279529715.1">
    <property type="nucleotide sequence ID" value="NZ_CP122312.1"/>
</dbReference>
<proteinExistence type="predicted"/>
<sequence>MSLSTIAVTGGNGTVGSHLLAHLAEHGYETVNLSRGSCREEHSDEYVRVDLTDPGAVHGALAKADPDAVVHLGMVPTPESNPDHETFESNAQSTWHVLEAAEAQGIERVALASSLCAVGAGFEPEPVTHPYFPIDEETPPTPSTSYGVGKQTLEVVADGFGRREGAPTQIASLRYPWVTTEADIRETFVESDRSLDAVQQFDDWVSKRNTLFTYIHIDDAVRATRLAVETDLDGHERFFLSAPDTNLETPTADVLDECFPDTECRRNFEAYEALVDTSKAQDVLGWEAEKRWRDGT</sequence>
<organism evidence="2 3">
    <name type="scientific">Halospeciosus flavus</name>
    <dbReference type="NCBI Taxonomy" id="3032283"/>
    <lineage>
        <taxon>Archaea</taxon>
        <taxon>Methanobacteriati</taxon>
        <taxon>Methanobacteriota</taxon>
        <taxon>Stenosarchaea group</taxon>
        <taxon>Halobacteria</taxon>
        <taxon>Halobacteriales</taxon>
        <taxon>Halobacteriaceae</taxon>
        <taxon>Halospeciosus</taxon>
    </lineage>
</organism>
<reference evidence="2 3" key="1">
    <citation type="journal article" date="2019" name="Int. J. Syst. Evol. Microbiol.">
        <title>The Global Catalogue of Microorganisms (GCM) 10K type strain sequencing project: providing services to taxonomists for standard genome sequencing and annotation.</title>
        <authorList>
            <consortium name="The Broad Institute Genomics Platform"/>
            <consortium name="The Broad Institute Genome Sequencing Center for Infectious Disease"/>
            <person name="Wu L."/>
            <person name="Ma J."/>
        </authorList>
    </citation>
    <scope>NUCLEOTIDE SEQUENCE [LARGE SCALE GENOMIC DNA]</scope>
    <source>
        <strain evidence="2 3">XZGYJ-43</strain>
    </source>
</reference>
<feature type="domain" description="NAD-dependent epimerase/dehydratase" evidence="1">
    <location>
        <begin position="6"/>
        <end position="230"/>
    </location>
</feature>
<dbReference type="PANTHER" id="PTHR43245">
    <property type="entry name" value="BIFUNCTIONAL POLYMYXIN RESISTANCE PROTEIN ARNA"/>
    <property type="match status" value="1"/>
</dbReference>
<comment type="caution">
    <text evidence="2">The sequence shown here is derived from an EMBL/GenBank/DDBJ whole genome shotgun (WGS) entry which is preliminary data.</text>
</comment>
<dbReference type="InterPro" id="IPR001509">
    <property type="entry name" value="Epimerase_deHydtase"/>
</dbReference>
<dbReference type="Pfam" id="PF01370">
    <property type="entry name" value="Epimerase"/>
    <property type="match status" value="1"/>
</dbReference>
<dbReference type="AlphaFoldDB" id="A0ABD5Z3L8"/>
<keyword evidence="3" id="KW-1185">Reference proteome</keyword>
<dbReference type="Gene3D" id="3.40.50.720">
    <property type="entry name" value="NAD(P)-binding Rossmann-like Domain"/>
    <property type="match status" value="1"/>
</dbReference>
<protein>
    <submittedName>
        <fullName evidence="2">NAD-dependent epimerase/dehydratase family protein</fullName>
    </submittedName>
</protein>
<gene>
    <name evidence="2" type="ORF">ACFQJ9_10310</name>
</gene>
<evidence type="ECO:0000259" key="1">
    <source>
        <dbReference type="Pfam" id="PF01370"/>
    </source>
</evidence>